<dbReference type="Proteomes" id="UP001558613">
    <property type="component" value="Unassembled WGS sequence"/>
</dbReference>
<organism evidence="2 3">
    <name type="scientific">Cirrhinus molitorella</name>
    <name type="common">mud carp</name>
    <dbReference type="NCBI Taxonomy" id="172907"/>
    <lineage>
        <taxon>Eukaryota</taxon>
        <taxon>Metazoa</taxon>
        <taxon>Chordata</taxon>
        <taxon>Craniata</taxon>
        <taxon>Vertebrata</taxon>
        <taxon>Euteleostomi</taxon>
        <taxon>Actinopterygii</taxon>
        <taxon>Neopterygii</taxon>
        <taxon>Teleostei</taxon>
        <taxon>Ostariophysi</taxon>
        <taxon>Cypriniformes</taxon>
        <taxon>Cyprinidae</taxon>
        <taxon>Labeoninae</taxon>
        <taxon>Labeonini</taxon>
        <taxon>Cirrhinus</taxon>
    </lineage>
</organism>
<comment type="caution">
    <text evidence="2">The sequence shown here is derived from an EMBL/GenBank/DDBJ whole genome shotgun (WGS) entry which is preliminary data.</text>
</comment>
<evidence type="ECO:0000256" key="1">
    <source>
        <dbReference type="SAM" id="MobiDB-lite"/>
    </source>
</evidence>
<dbReference type="EMBL" id="JAYMGO010000008">
    <property type="protein sequence ID" value="KAL1269967.1"/>
    <property type="molecule type" value="Genomic_DNA"/>
</dbReference>
<proteinExistence type="predicted"/>
<feature type="compositionally biased region" description="Basic and acidic residues" evidence="1">
    <location>
        <begin position="19"/>
        <end position="33"/>
    </location>
</feature>
<feature type="compositionally biased region" description="Basic and acidic residues" evidence="1">
    <location>
        <begin position="41"/>
        <end position="57"/>
    </location>
</feature>
<sequence>MWEQTQHITDCTKVTQAFGRRDTEAREHMEERQKRKTKRSRYSDNERTGGKTEVEKRGPSVLFSSIAWFFTSSG</sequence>
<evidence type="ECO:0000313" key="2">
    <source>
        <dbReference type="EMBL" id="KAL1269967.1"/>
    </source>
</evidence>
<evidence type="ECO:0000313" key="3">
    <source>
        <dbReference type="Proteomes" id="UP001558613"/>
    </source>
</evidence>
<feature type="region of interest" description="Disordered" evidence="1">
    <location>
        <begin position="16"/>
        <end position="57"/>
    </location>
</feature>
<name>A0ABR3MZD9_9TELE</name>
<protein>
    <submittedName>
        <fullName evidence="2">Uncharacterized protein</fullName>
    </submittedName>
</protein>
<gene>
    <name evidence="2" type="ORF">QQF64_032256</name>
</gene>
<reference evidence="2 3" key="1">
    <citation type="submission" date="2023-09" db="EMBL/GenBank/DDBJ databases">
        <authorList>
            <person name="Wang M."/>
        </authorList>
    </citation>
    <scope>NUCLEOTIDE SEQUENCE [LARGE SCALE GENOMIC DNA]</scope>
    <source>
        <strain evidence="2">GT-2023</strain>
        <tissue evidence="2">Liver</tissue>
    </source>
</reference>
<accession>A0ABR3MZD9</accession>
<keyword evidence="3" id="KW-1185">Reference proteome</keyword>